<feature type="domain" description="RNase H type-1" evidence="1">
    <location>
        <begin position="23"/>
        <end position="162"/>
    </location>
</feature>
<evidence type="ECO:0000313" key="2">
    <source>
        <dbReference type="EMBL" id="RKO85125.1"/>
    </source>
</evidence>
<dbReference type="GO" id="GO:0003676">
    <property type="term" value="F:nucleic acid binding"/>
    <property type="evidence" value="ECO:0007669"/>
    <property type="project" value="InterPro"/>
</dbReference>
<keyword evidence="3" id="KW-1185">Reference proteome</keyword>
<evidence type="ECO:0000313" key="3">
    <source>
        <dbReference type="Proteomes" id="UP000269721"/>
    </source>
</evidence>
<name>A0A4P9W1A6_9FUNG</name>
<protein>
    <recommendedName>
        <fullName evidence="1">RNase H type-1 domain-containing protein</fullName>
    </recommendedName>
</protein>
<dbReference type="PROSITE" id="PS50879">
    <property type="entry name" value="RNASE_H_1"/>
    <property type="match status" value="1"/>
</dbReference>
<reference evidence="3" key="1">
    <citation type="journal article" date="2018" name="Nat. Microbiol.">
        <title>Leveraging single-cell genomics to expand the fungal tree of life.</title>
        <authorList>
            <person name="Ahrendt S.R."/>
            <person name="Quandt C.A."/>
            <person name="Ciobanu D."/>
            <person name="Clum A."/>
            <person name="Salamov A."/>
            <person name="Andreopoulos B."/>
            <person name="Cheng J.F."/>
            <person name="Woyke T."/>
            <person name="Pelin A."/>
            <person name="Henrissat B."/>
            <person name="Reynolds N.K."/>
            <person name="Benny G.L."/>
            <person name="Smith M.E."/>
            <person name="James T.Y."/>
            <person name="Grigoriev I.V."/>
        </authorList>
    </citation>
    <scope>NUCLEOTIDE SEQUENCE [LARGE SCALE GENOMIC DNA]</scope>
</reference>
<dbReference type="Gene3D" id="3.30.420.10">
    <property type="entry name" value="Ribonuclease H-like superfamily/Ribonuclease H"/>
    <property type="match status" value="1"/>
</dbReference>
<dbReference type="Pfam" id="PF00075">
    <property type="entry name" value="RNase_H"/>
    <property type="match status" value="1"/>
</dbReference>
<dbReference type="GO" id="GO:0004523">
    <property type="term" value="F:RNA-DNA hybrid ribonuclease activity"/>
    <property type="evidence" value="ECO:0007669"/>
    <property type="project" value="InterPro"/>
</dbReference>
<dbReference type="Proteomes" id="UP000269721">
    <property type="component" value="Unassembled WGS sequence"/>
</dbReference>
<proteinExistence type="predicted"/>
<dbReference type="SUPFAM" id="SSF53098">
    <property type="entry name" value="Ribonuclease H-like"/>
    <property type="match status" value="1"/>
</dbReference>
<gene>
    <name evidence="2" type="ORF">BDK51DRAFT_41319</name>
</gene>
<sequence>MTDLYEYYAADPSLDAHTGVSELYGYRIVHVDGSCLDNGSTNARAGMGLYYGRDSPLNAAVQYLLANPMNNGSEVMAAAAVMAVVWSETAECRMPMYKTLCIATDSTYVMHEAAKVASSRRFNAEAWAFYDTALQQLRNIGIDMILLKVKGHDTSLENNEAD</sequence>
<dbReference type="AlphaFoldDB" id="A0A4P9W1A6"/>
<accession>A0A4P9W1A6</accession>
<dbReference type="InterPro" id="IPR002156">
    <property type="entry name" value="RNaseH_domain"/>
</dbReference>
<dbReference type="OrthoDB" id="245563at2759"/>
<dbReference type="InterPro" id="IPR012337">
    <property type="entry name" value="RNaseH-like_sf"/>
</dbReference>
<evidence type="ECO:0000259" key="1">
    <source>
        <dbReference type="PROSITE" id="PS50879"/>
    </source>
</evidence>
<dbReference type="InterPro" id="IPR036397">
    <property type="entry name" value="RNaseH_sf"/>
</dbReference>
<organism evidence="2 3">
    <name type="scientific">Blyttiomyces helicus</name>
    <dbReference type="NCBI Taxonomy" id="388810"/>
    <lineage>
        <taxon>Eukaryota</taxon>
        <taxon>Fungi</taxon>
        <taxon>Fungi incertae sedis</taxon>
        <taxon>Chytridiomycota</taxon>
        <taxon>Chytridiomycota incertae sedis</taxon>
        <taxon>Chytridiomycetes</taxon>
        <taxon>Chytridiomycetes incertae sedis</taxon>
        <taxon>Blyttiomyces</taxon>
    </lineage>
</organism>
<dbReference type="EMBL" id="KZ999393">
    <property type="protein sequence ID" value="RKO85125.1"/>
    <property type="molecule type" value="Genomic_DNA"/>
</dbReference>